<evidence type="ECO:0000256" key="10">
    <source>
        <dbReference type="SAM" id="SignalP"/>
    </source>
</evidence>
<dbReference type="Gene3D" id="2.170.130.10">
    <property type="entry name" value="TonB-dependent receptor, plug domain"/>
    <property type="match status" value="1"/>
</dbReference>
<evidence type="ECO:0000259" key="12">
    <source>
        <dbReference type="Pfam" id="PF07715"/>
    </source>
</evidence>
<dbReference type="PANTHER" id="PTHR47234">
    <property type="match status" value="1"/>
</dbReference>
<dbReference type="Pfam" id="PF00593">
    <property type="entry name" value="TonB_dep_Rec_b-barrel"/>
    <property type="match status" value="1"/>
</dbReference>
<evidence type="ECO:0000256" key="9">
    <source>
        <dbReference type="RuleBase" id="RU003357"/>
    </source>
</evidence>
<sequence>MIGSTSLRLMLASGTAFAALCALPSAAFAQTAASDPAPAASPADDQDIVVTGSRVVRDGYKAPTPLVVLSDKDIQTQSSSNNVADFLNQQPQLAGSTRPANSRLNLSSGQAGINALNLRNLGEIRTLVLIDGRRSVGSTITGLVDVNTIPQSLIQRVEVVTGGASAAYGSDAVAGVVNFIIDKKFEGIKLAADSGITTYGDGFNYSGSLTLGKSFAGGRGHILLNGEIARRDGIFNTDERAWNQTGYVRIQDPNWVAGVSTTPRYLIRKQVGAANSTPGGLITGSTGGTSLRGVYFGQGGSVNQYNFGALTFPATGTPSLTQGGDWRVNDSGRRIGLDPQDDRRGVYGRLSFEVTPDIELFGEGSYNWQHIVFNAGPNLSTGIAINTTGCGAAATAAAAPITCNAFAYNALGPARLAGVTGVTLATTAADLPYRGVNNTRRVQRYVIGADGKFDAFGKPAHWDIYAQYGRANLREQLTNIMNTARINNATAAAFAPAGNANGYATGSIQCLINVDASTTNDDKSCVPLNRFGLNVTDPAAIAYTLGNPYRDEVTEQKVAGINFSFTPFATWAGDVSLAIGGEWREEKITGSVPTQFQPLVTANPAGGLTTANTWSVGNYLPTNGKYNVKEAYLETVIPLGIGLEFNGAVRATDYSTSGYVTTWKLGATWQPIPDIRLRITRSRDIRAPNLNELFAAGSSNSDSVSNPFYPGAGPNGVTYPSASISYSALALGNPNLRPEKANSWNIGGVISPRFMPGFNLSADYFRIDMTDAIDTLSAQDIINRCKDGRPEYCAAITQDPNNASRILIRTQPFNFSRKLVRGIDFEGSYRLPIDGLIRASSFTLRGVATRYIENISDPGIPGNVVISTVGANGGQGSTPTWIFRFSATVDTPTTSLTAVARGVSSGTYVNNAIACTTGCPVTTTTSTYQTYDVNHVSGLFYLDLNLTQKIPFGDKSEAQFFINVSNVFNRWPLLVPETGLAANSTYSDMLGRQFRVGFRINLP</sequence>
<comment type="subcellular location">
    <subcellularLocation>
        <location evidence="1 8">Cell outer membrane</location>
        <topology evidence="1 8">Multi-pass membrane protein</topology>
    </subcellularLocation>
</comment>
<evidence type="ECO:0000256" key="7">
    <source>
        <dbReference type="ARBA" id="ARBA00023237"/>
    </source>
</evidence>
<dbReference type="Gene3D" id="2.40.170.20">
    <property type="entry name" value="TonB-dependent receptor, beta-barrel domain"/>
    <property type="match status" value="1"/>
</dbReference>
<keyword evidence="2 8" id="KW-0813">Transport</keyword>
<dbReference type="Pfam" id="PF07715">
    <property type="entry name" value="Plug"/>
    <property type="match status" value="1"/>
</dbReference>
<dbReference type="EMBL" id="CP042306">
    <property type="protein sequence ID" value="QDZ08620.1"/>
    <property type="molecule type" value="Genomic_DNA"/>
</dbReference>
<evidence type="ECO:0000256" key="4">
    <source>
        <dbReference type="ARBA" id="ARBA00022692"/>
    </source>
</evidence>
<dbReference type="InterPro" id="IPR039426">
    <property type="entry name" value="TonB-dep_rcpt-like"/>
</dbReference>
<evidence type="ECO:0000256" key="2">
    <source>
        <dbReference type="ARBA" id="ARBA00022448"/>
    </source>
</evidence>
<keyword evidence="3 8" id="KW-1134">Transmembrane beta strand</keyword>
<comment type="similarity">
    <text evidence="8 9">Belongs to the TonB-dependent receptor family.</text>
</comment>
<keyword evidence="10" id="KW-0732">Signal</keyword>
<evidence type="ECO:0000256" key="1">
    <source>
        <dbReference type="ARBA" id="ARBA00004571"/>
    </source>
</evidence>
<dbReference type="InterPro" id="IPR012910">
    <property type="entry name" value="Plug_dom"/>
</dbReference>
<keyword evidence="5 9" id="KW-0798">TonB box</keyword>
<gene>
    <name evidence="13" type="ORF">FPZ24_15035</name>
</gene>
<dbReference type="GO" id="GO:0009279">
    <property type="term" value="C:cell outer membrane"/>
    <property type="evidence" value="ECO:0007669"/>
    <property type="project" value="UniProtKB-SubCell"/>
</dbReference>
<dbReference type="InterPro" id="IPR000531">
    <property type="entry name" value="Beta-barrel_TonB"/>
</dbReference>
<dbReference type="PANTHER" id="PTHR47234:SF3">
    <property type="entry name" value="SECRETIN_TONB SHORT N-TERMINAL DOMAIN-CONTAINING PROTEIN"/>
    <property type="match status" value="1"/>
</dbReference>
<name>A0A5B8LNG6_9SPHN</name>
<organism evidence="13 14">
    <name type="scientific">Sphingomonas panacisoli</name>
    <dbReference type="NCBI Taxonomy" id="1813879"/>
    <lineage>
        <taxon>Bacteria</taxon>
        <taxon>Pseudomonadati</taxon>
        <taxon>Pseudomonadota</taxon>
        <taxon>Alphaproteobacteria</taxon>
        <taxon>Sphingomonadales</taxon>
        <taxon>Sphingomonadaceae</taxon>
        <taxon>Sphingomonas</taxon>
    </lineage>
</organism>
<reference evidence="13 14" key="1">
    <citation type="submission" date="2019-07" db="EMBL/GenBank/DDBJ databases">
        <title>Full genome sequence of Sphingomonas sp. 4R-6-7(HKS19).</title>
        <authorList>
            <person name="Im W.-T."/>
        </authorList>
    </citation>
    <scope>NUCLEOTIDE SEQUENCE [LARGE SCALE GENOMIC DNA]</scope>
    <source>
        <strain evidence="13 14">HKS19</strain>
    </source>
</reference>
<evidence type="ECO:0000256" key="8">
    <source>
        <dbReference type="PROSITE-ProRule" id="PRU01360"/>
    </source>
</evidence>
<keyword evidence="7 8" id="KW-0998">Cell outer membrane</keyword>
<keyword evidence="14" id="KW-1185">Reference proteome</keyword>
<proteinExistence type="inferred from homology"/>
<evidence type="ECO:0000256" key="3">
    <source>
        <dbReference type="ARBA" id="ARBA00022452"/>
    </source>
</evidence>
<feature type="domain" description="TonB-dependent receptor-like beta-barrel" evidence="11">
    <location>
        <begin position="488"/>
        <end position="967"/>
    </location>
</feature>
<accession>A0A5B8LNG6</accession>
<evidence type="ECO:0000256" key="5">
    <source>
        <dbReference type="ARBA" id="ARBA00023077"/>
    </source>
</evidence>
<keyword evidence="13" id="KW-0675">Receptor</keyword>
<dbReference type="KEGG" id="spai:FPZ24_15035"/>
<dbReference type="AlphaFoldDB" id="A0A5B8LNG6"/>
<keyword evidence="6 8" id="KW-0472">Membrane</keyword>
<feature type="signal peptide" evidence="10">
    <location>
        <begin position="1"/>
        <end position="18"/>
    </location>
</feature>
<evidence type="ECO:0000259" key="11">
    <source>
        <dbReference type="Pfam" id="PF00593"/>
    </source>
</evidence>
<dbReference type="PROSITE" id="PS52016">
    <property type="entry name" value="TONB_DEPENDENT_REC_3"/>
    <property type="match status" value="1"/>
</dbReference>
<dbReference type="RefSeq" id="WP_146573331.1">
    <property type="nucleotide sequence ID" value="NZ_CP042306.1"/>
</dbReference>
<feature type="domain" description="TonB-dependent receptor plug" evidence="12">
    <location>
        <begin position="61"/>
        <end position="176"/>
    </location>
</feature>
<feature type="chain" id="PRO_5022910144" evidence="10">
    <location>
        <begin position="19"/>
        <end position="1003"/>
    </location>
</feature>
<dbReference type="InterPro" id="IPR036942">
    <property type="entry name" value="Beta-barrel_TonB_sf"/>
</dbReference>
<dbReference type="SUPFAM" id="SSF56935">
    <property type="entry name" value="Porins"/>
    <property type="match status" value="1"/>
</dbReference>
<evidence type="ECO:0000313" key="13">
    <source>
        <dbReference type="EMBL" id="QDZ08620.1"/>
    </source>
</evidence>
<dbReference type="Proteomes" id="UP000315673">
    <property type="component" value="Chromosome"/>
</dbReference>
<dbReference type="InterPro" id="IPR037066">
    <property type="entry name" value="Plug_dom_sf"/>
</dbReference>
<keyword evidence="4 8" id="KW-0812">Transmembrane</keyword>
<evidence type="ECO:0000256" key="6">
    <source>
        <dbReference type="ARBA" id="ARBA00023136"/>
    </source>
</evidence>
<evidence type="ECO:0000313" key="14">
    <source>
        <dbReference type="Proteomes" id="UP000315673"/>
    </source>
</evidence>
<protein>
    <submittedName>
        <fullName evidence="13">TonB-dependent receptor</fullName>
    </submittedName>
</protein>
<dbReference type="OrthoDB" id="7051241at2"/>